<evidence type="ECO:0000256" key="5">
    <source>
        <dbReference type="ARBA" id="ARBA00022771"/>
    </source>
</evidence>
<dbReference type="GO" id="GO:0003899">
    <property type="term" value="F:DNA-directed RNA polymerase activity"/>
    <property type="evidence" value="ECO:0007669"/>
    <property type="project" value="InterPro"/>
</dbReference>
<name>A0AAD4SJH2_9MAGN</name>
<evidence type="ECO:0000313" key="14">
    <source>
        <dbReference type="Proteomes" id="UP001202328"/>
    </source>
</evidence>
<evidence type="ECO:0000256" key="4">
    <source>
        <dbReference type="ARBA" id="ARBA00022723"/>
    </source>
</evidence>
<evidence type="ECO:0000259" key="12">
    <source>
        <dbReference type="PROSITE" id="PS51133"/>
    </source>
</evidence>
<dbReference type="EMBL" id="JAJJMB010010320">
    <property type="protein sequence ID" value="KAI3909374.1"/>
    <property type="molecule type" value="Genomic_DNA"/>
</dbReference>
<dbReference type="InterPro" id="IPR001222">
    <property type="entry name" value="Znf_TFIIS"/>
</dbReference>
<organism evidence="13 14">
    <name type="scientific">Papaver atlanticum</name>
    <dbReference type="NCBI Taxonomy" id="357466"/>
    <lineage>
        <taxon>Eukaryota</taxon>
        <taxon>Viridiplantae</taxon>
        <taxon>Streptophyta</taxon>
        <taxon>Embryophyta</taxon>
        <taxon>Tracheophyta</taxon>
        <taxon>Spermatophyta</taxon>
        <taxon>Magnoliopsida</taxon>
        <taxon>Ranunculales</taxon>
        <taxon>Papaveraceae</taxon>
        <taxon>Papaveroideae</taxon>
        <taxon>Papaver</taxon>
    </lineage>
</organism>
<dbReference type="SMART" id="SM00440">
    <property type="entry name" value="ZnF_C2C2"/>
    <property type="match status" value="1"/>
</dbReference>
<comment type="caution">
    <text evidence="13">The sequence shown here is derived from an EMBL/GenBank/DDBJ whole genome shotgun (WGS) entry which is preliminary data.</text>
</comment>
<evidence type="ECO:0000256" key="10">
    <source>
        <dbReference type="PROSITE-ProRule" id="PRU00472"/>
    </source>
</evidence>
<keyword evidence="3 11" id="KW-0240">DNA-directed RNA polymerase</keyword>
<evidence type="ECO:0000256" key="7">
    <source>
        <dbReference type="ARBA" id="ARBA00023163"/>
    </source>
</evidence>
<dbReference type="Pfam" id="PF01096">
    <property type="entry name" value="Zn_ribbon_TFIIS"/>
    <property type="match status" value="1"/>
</dbReference>
<proteinExistence type="inferred from homology"/>
<feature type="domain" description="TFIIS-type" evidence="12">
    <location>
        <begin position="107"/>
        <end position="147"/>
    </location>
</feature>
<gene>
    <name evidence="13" type="ORF">MKW98_007898</name>
</gene>
<dbReference type="PROSITE" id="PS51133">
    <property type="entry name" value="ZF_TFIIS_2"/>
    <property type="match status" value="1"/>
</dbReference>
<keyword evidence="8" id="KW-0539">Nucleus</keyword>
<keyword evidence="5 10" id="KW-0863">Zinc-finger</keyword>
<dbReference type="Gene3D" id="2.20.25.10">
    <property type="match status" value="1"/>
</dbReference>
<evidence type="ECO:0000256" key="6">
    <source>
        <dbReference type="ARBA" id="ARBA00022833"/>
    </source>
</evidence>
<dbReference type="GO" id="GO:0005666">
    <property type="term" value="C:RNA polymerase III complex"/>
    <property type="evidence" value="ECO:0007669"/>
    <property type="project" value="TreeGrafter"/>
</dbReference>
<dbReference type="InterPro" id="IPR019761">
    <property type="entry name" value="DNA-dir_RNA_pol-M_15_CS"/>
</dbReference>
<dbReference type="GO" id="GO:0003676">
    <property type="term" value="F:nucleic acid binding"/>
    <property type="evidence" value="ECO:0007669"/>
    <property type="project" value="InterPro"/>
</dbReference>
<evidence type="ECO:0000256" key="8">
    <source>
        <dbReference type="ARBA" id="ARBA00023242"/>
    </source>
</evidence>
<dbReference type="InterPro" id="IPR001529">
    <property type="entry name" value="Zn_ribbon_RPB9"/>
</dbReference>
<evidence type="ECO:0000256" key="2">
    <source>
        <dbReference type="ARBA" id="ARBA00020093"/>
    </source>
</evidence>
<dbReference type="InterPro" id="IPR012164">
    <property type="entry name" value="Rpa12/Rpb9/Rpc10/TFS"/>
</dbReference>
<evidence type="ECO:0000313" key="13">
    <source>
        <dbReference type="EMBL" id="KAI3909374.1"/>
    </source>
</evidence>
<keyword evidence="14" id="KW-1185">Reference proteome</keyword>
<dbReference type="PANTHER" id="PTHR11239">
    <property type="entry name" value="DNA-DIRECTED RNA POLYMERASE"/>
    <property type="match status" value="1"/>
</dbReference>
<accession>A0AAD4SJH2</accession>
<keyword evidence="4 11" id="KW-0479">Metal-binding</keyword>
<dbReference type="SUPFAM" id="SSF57783">
    <property type="entry name" value="Zinc beta-ribbon"/>
    <property type="match status" value="1"/>
</dbReference>
<evidence type="ECO:0000256" key="3">
    <source>
        <dbReference type="ARBA" id="ARBA00022478"/>
    </source>
</evidence>
<protein>
    <recommendedName>
        <fullName evidence="2">DNA-directed RNA polymerase III subunit RPC10</fullName>
    </recommendedName>
    <alternativeName>
        <fullName evidence="9">RNA polymerase III subunit C11</fullName>
    </alternativeName>
</protein>
<evidence type="ECO:0000256" key="11">
    <source>
        <dbReference type="RuleBase" id="RU003474"/>
    </source>
</evidence>
<comment type="similarity">
    <text evidence="11">Belongs to the archaeal rpoM/eukaryotic RPA12/RPB9/RPC11 RNA polymerase family.</text>
</comment>
<dbReference type="PROSITE" id="PS01030">
    <property type="entry name" value="RNA_POL_M_15KD"/>
    <property type="match status" value="1"/>
</dbReference>
<keyword evidence="7 11" id="KW-0804">Transcription</keyword>
<dbReference type="GO" id="GO:0008270">
    <property type="term" value="F:zinc ion binding"/>
    <property type="evidence" value="ECO:0007669"/>
    <property type="project" value="UniProtKB-KW"/>
</dbReference>
<dbReference type="AlphaFoldDB" id="A0AAD4SJH2"/>
<evidence type="ECO:0000256" key="1">
    <source>
        <dbReference type="ARBA" id="ARBA00004123"/>
    </source>
</evidence>
<evidence type="ECO:0000256" key="9">
    <source>
        <dbReference type="ARBA" id="ARBA00029985"/>
    </source>
</evidence>
<dbReference type="Pfam" id="PF02150">
    <property type="entry name" value="Zn_ribbon_RPB9"/>
    <property type="match status" value="1"/>
</dbReference>
<dbReference type="InterPro" id="IPR034014">
    <property type="entry name" value="Zn_ribbon_RPC11_C"/>
</dbReference>
<dbReference type="PANTHER" id="PTHR11239:SF12">
    <property type="entry name" value="DNA-DIRECTED RNA POLYMERASE III SUBUNIT RPC10"/>
    <property type="match status" value="1"/>
</dbReference>
<comment type="subcellular location">
    <subcellularLocation>
        <location evidence="1">Nucleus</location>
    </subcellularLocation>
</comment>
<reference evidence="13" key="1">
    <citation type="submission" date="2022-04" db="EMBL/GenBank/DDBJ databases">
        <title>A functionally conserved STORR gene fusion in Papaver species that diverged 16.8 million years ago.</title>
        <authorList>
            <person name="Catania T."/>
        </authorList>
    </citation>
    <scope>NUCLEOTIDE SEQUENCE</scope>
    <source>
        <strain evidence="13">S-188037</strain>
    </source>
</reference>
<dbReference type="GO" id="GO:0006386">
    <property type="term" value="P:termination of RNA polymerase III transcription"/>
    <property type="evidence" value="ECO:0007669"/>
    <property type="project" value="TreeGrafter"/>
</dbReference>
<sequence length="149" mass="16953">MVLMDQRLIDLKEKLGFGKLAQIRIILSCLLLESGSSKRMEFCPTCGNMLKFDPASVGFKASLRCPTCPYVAQIEPQVKLKKRQPLVKKQIEPIFSGAHAMAVAPKTQAQCPSCMHGEAYFQEFQTRSADEPMTRFYECCKCSRHWRED</sequence>
<dbReference type="Proteomes" id="UP001202328">
    <property type="component" value="Unassembled WGS sequence"/>
</dbReference>
<dbReference type="CDD" id="cd10509">
    <property type="entry name" value="Zn-ribbon_RPC11"/>
    <property type="match status" value="1"/>
</dbReference>
<dbReference type="SMART" id="SM00661">
    <property type="entry name" value="RPOL9"/>
    <property type="match status" value="1"/>
</dbReference>
<keyword evidence="6" id="KW-0862">Zinc</keyword>